<dbReference type="InterPro" id="IPR001509">
    <property type="entry name" value="Epimerase_deHydtase"/>
</dbReference>
<keyword evidence="3" id="KW-0560">Oxidoreductase</keyword>
<dbReference type="GO" id="GO:0016853">
    <property type="term" value="F:isomerase activity"/>
    <property type="evidence" value="ECO:0007669"/>
    <property type="project" value="UniProtKB-KW"/>
</dbReference>
<dbReference type="PANTHER" id="PTHR43238:SF1">
    <property type="entry name" value="GDP-L-FUCOSE SYNTHASE"/>
    <property type="match status" value="1"/>
</dbReference>
<reference evidence="6" key="1">
    <citation type="journal article" date="2020" name="Nature">
        <title>Giant virus diversity and host interactions through global metagenomics.</title>
        <authorList>
            <person name="Schulz F."/>
            <person name="Roux S."/>
            <person name="Paez-Espino D."/>
            <person name="Jungbluth S."/>
            <person name="Walsh D.A."/>
            <person name="Denef V.J."/>
            <person name="McMahon K.D."/>
            <person name="Konstantinidis K.T."/>
            <person name="Eloe-Fadrosh E.A."/>
            <person name="Kyrpides N.C."/>
            <person name="Woyke T."/>
        </authorList>
    </citation>
    <scope>NUCLEOTIDE SEQUENCE</scope>
    <source>
        <strain evidence="6">GVMAG-S-1017745-26</strain>
    </source>
</reference>
<dbReference type="SUPFAM" id="SSF51735">
    <property type="entry name" value="NAD(P)-binding Rossmann-fold domains"/>
    <property type="match status" value="1"/>
</dbReference>
<organism evidence="6">
    <name type="scientific">viral metagenome</name>
    <dbReference type="NCBI Taxonomy" id="1070528"/>
    <lineage>
        <taxon>unclassified sequences</taxon>
        <taxon>metagenomes</taxon>
        <taxon>organismal metagenomes</taxon>
    </lineage>
</organism>
<dbReference type="Gene3D" id="3.90.25.10">
    <property type="entry name" value="UDP-galactose 4-epimerase, domain 1"/>
    <property type="match status" value="1"/>
</dbReference>
<name>A0A6C0LWF5_9ZZZZ</name>
<evidence type="ECO:0000256" key="1">
    <source>
        <dbReference type="ARBA" id="ARBA00005959"/>
    </source>
</evidence>
<evidence type="ECO:0000256" key="4">
    <source>
        <dbReference type="ARBA" id="ARBA00023235"/>
    </source>
</evidence>
<evidence type="ECO:0000256" key="2">
    <source>
        <dbReference type="ARBA" id="ARBA00022857"/>
    </source>
</evidence>
<evidence type="ECO:0000256" key="3">
    <source>
        <dbReference type="ARBA" id="ARBA00023002"/>
    </source>
</evidence>
<dbReference type="EMBL" id="MN740584">
    <property type="protein sequence ID" value="QHU35186.1"/>
    <property type="molecule type" value="Genomic_DNA"/>
</dbReference>
<evidence type="ECO:0000313" key="6">
    <source>
        <dbReference type="EMBL" id="QHU35186.1"/>
    </source>
</evidence>
<protein>
    <recommendedName>
        <fullName evidence="5">NAD-dependent epimerase/dehydratase domain-containing protein</fullName>
    </recommendedName>
</protein>
<dbReference type="Gene3D" id="3.40.50.720">
    <property type="entry name" value="NAD(P)-binding Rossmann-like Domain"/>
    <property type="match status" value="1"/>
</dbReference>
<accession>A0A6C0LWF5</accession>
<dbReference type="GO" id="GO:0050577">
    <property type="term" value="F:GDP-L-fucose synthase activity"/>
    <property type="evidence" value="ECO:0007669"/>
    <property type="project" value="TreeGrafter"/>
</dbReference>
<dbReference type="InterPro" id="IPR028614">
    <property type="entry name" value="GDP_fucose/colitose_synth"/>
</dbReference>
<proteinExistence type="inferred from homology"/>
<dbReference type="HAMAP" id="MF_00956">
    <property type="entry name" value="GDP_fucose_synth"/>
    <property type="match status" value="1"/>
</dbReference>
<dbReference type="PANTHER" id="PTHR43238">
    <property type="entry name" value="GDP-L-FUCOSE SYNTHASE"/>
    <property type="match status" value="1"/>
</dbReference>
<dbReference type="CDD" id="cd05239">
    <property type="entry name" value="GDP_FS_SDR_e"/>
    <property type="match status" value="1"/>
</dbReference>
<dbReference type="InterPro" id="IPR036291">
    <property type="entry name" value="NAD(P)-bd_dom_sf"/>
</dbReference>
<feature type="domain" description="NAD-dependent epimerase/dehydratase" evidence="5">
    <location>
        <begin position="4"/>
        <end position="228"/>
    </location>
</feature>
<keyword evidence="4" id="KW-0413">Isomerase</keyword>
<keyword evidence="2" id="KW-0521">NADP</keyword>
<dbReference type="AlphaFoldDB" id="A0A6C0LWF5"/>
<dbReference type="Pfam" id="PF01370">
    <property type="entry name" value="Epimerase"/>
    <property type="match status" value="1"/>
</dbReference>
<evidence type="ECO:0000259" key="5">
    <source>
        <dbReference type="Pfam" id="PF01370"/>
    </source>
</evidence>
<comment type="similarity">
    <text evidence="1">Belongs to the NAD(P)-dependent epimerase/dehydratase family. Fucose synthase subfamily.</text>
</comment>
<sequence length="311" mass="35499">MNTLVTGGTGLVGRAIQSISTQYPNHNFTFLSSSDCDLTDFSKTLEYFKNLQPEYVIHLAACVGGLYKNMNYKVDMLEKNLTINYNVLKCCHLTGVKKCVSCLSTCIFPDKTTYPINENMLHDGPPHTSNDAYAYAKRMLEIHSKAYREQYGSNFICVIPTNIYGPHDNFHLDDAHVIPALIHKCYLAKQEAKPFTVRGTGSPLRQFIYSEDLAKLMMWALEKYEENDSIILSVSEKDEVSIGKIAELIAGEFDYLNNMKYDTNYSDGQYKKTADNSKLMKLYGNYPFISIEDGIKRSVQWFKNNYDTCRK</sequence>